<dbReference type="EMBL" id="WXEY01000006">
    <property type="protein sequence ID" value="MZP29568.1"/>
    <property type="molecule type" value="Genomic_DNA"/>
</dbReference>
<dbReference type="InterPro" id="IPR023213">
    <property type="entry name" value="CAT-like_dom_sf"/>
</dbReference>
<dbReference type="PANTHER" id="PTHR28037">
    <property type="entry name" value="ALCOHOL O-ACETYLTRANSFERASE 1-RELATED"/>
    <property type="match status" value="1"/>
</dbReference>
<proteinExistence type="predicted"/>
<dbReference type="InterPro" id="IPR052058">
    <property type="entry name" value="Alcohol_O-acetyltransferase"/>
</dbReference>
<dbReference type="AlphaFoldDB" id="A0A845L757"/>
<reference evidence="3 4" key="1">
    <citation type="submission" date="2020-01" db="EMBL/GenBank/DDBJ databases">
        <title>Whole-genome sequence of Heliobacterium undosum DSM 13378.</title>
        <authorList>
            <person name="Kyndt J.A."/>
            <person name="Meyer T.E."/>
        </authorList>
    </citation>
    <scope>NUCLEOTIDE SEQUENCE [LARGE SCALE GENOMIC DNA]</scope>
    <source>
        <strain evidence="3 4">DSM 13378</strain>
    </source>
</reference>
<keyword evidence="4" id="KW-1185">Reference proteome</keyword>
<dbReference type="SUPFAM" id="SSF52777">
    <property type="entry name" value="CoA-dependent acyltransferases"/>
    <property type="match status" value="2"/>
</dbReference>
<name>A0A845L757_9FIRM</name>
<dbReference type="InterPro" id="IPR001242">
    <property type="entry name" value="Condensation_dom"/>
</dbReference>
<feature type="domain" description="Condensation" evidence="2">
    <location>
        <begin position="33"/>
        <end position="256"/>
    </location>
</feature>
<dbReference type="RefSeq" id="WP_161257271.1">
    <property type="nucleotide sequence ID" value="NZ_WXEY01000006.1"/>
</dbReference>
<dbReference type="GO" id="GO:0003824">
    <property type="term" value="F:catalytic activity"/>
    <property type="evidence" value="ECO:0007669"/>
    <property type="project" value="InterPro"/>
</dbReference>
<dbReference type="GO" id="GO:0008610">
    <property type="term" value="P:lipid biosynthetic process"/>
    <property type="evidence" value="ECO:0007669"/>
    <property type="project" value="UniProtKB-ARBA"/>
</dbReference>
<evidence type="ECO:0000256" key="1">
    <source>
        <dbReference type="SAM" id="MobiDB-lite"/>
    </source>
</evidence>
<feature type="region of interest" description="Disordered" evidence="1">
    <location>
        <begin position="186"/>
        <end position="206"/>
    </location>
</feature>
<dbReference type="Proteomes" id="UP000463470">
    <property type="component" value="Unassembled WGS sequence"/>
</dbReference>
<dbReference type="OrthoDB" id="7321121at2"/>
<dbReference type="PANTHER" id="PTHR28037:SF1">
    <property type="entry name" value="ALCOHOL O-ACETYLTRANSFERASE 1-RELATED"/>
    <property type="match status" value="1"/>
</dbReference>
<dbReference type="Pfam" id="PF00668">
    <property type="entry name" value="Condensation"/>
    <property type="match status" value="1"/>
</dbReference>
<evidence type="ECO:0000313" key="4">
    <source>
        <dbReference type="Proteomes" id="UP000463470"/>
    </source>
</evidence>
<dbReference type="Gene3D" id="3.30.559.30">
    <property type="entry name" value="Nonribosomal peptide synthetase, condensation domain"/>
    <property type="match status" value="1"/>
</dbReference>
<comment type="caution">
    <text evidence="3">The sequence shown here is derived from an EMBL/GenBank/DDBJ whole genome shotgun (WGS) entry which is preliminary data.</text>
</comment>
<evidence type="ECO:0000313" key="3">
    <source>
        <dbReference type="EMBL" id="MZP29568.1"/>
    </source>
</evidence>
<organism evidence="3 4">
    <name type="scientific">Heliomicrobium undosum</name>
    <dbReference type="NCBI Taxonomy" id="121734"/>
    <lineage>
        <taxon>Bacteria</taxon>
        <taxon>Bacillati</taxon>
        <taxon>Bacillota</taxon>
        <taxon>Clostridia</taxon>
        <taxon>Eubacteriales</taxon>
        <taxon>Heliobacteriaceae</taxon>
        <taxon>Heliomicrobium</taxon>
    </lineage>
</organism>
<dbReference type="Gene3D" id="3.30.559.10">
    <property type="entry name" value="Chloramphenicol acetyltransferase-like domain"/>
    <property type="match status" value="1"/>
</dbReference>
<sequence length="434" mass="48490">MTSAQPLVPTRLPANGQDVFNYLAGEYASNHQIHLVITFEAHLDAGILAAAIRHIMDAEPVLGCRFVEHPQAAYWERRQDLDALNLCPVVETVQPEEDLRAFIAQATDSRHDLQLQAKIFREQDRDLLCLKVDHASVDGGGVKTCASLLSRLYSLLCEGQRPTLSDQIPRRDVEPYLEKLGIKDPRQAWDPTKMPPPPTWSFPSRQQQNREPFFLTRSFGAAQFQALKGYAKGRGATINDLLLTACYRALFALTGTPEHQPQPLRLTVDLRDRMPEGNRPVAANVSSAFDALFPFVAGESFFDTLARLSRQIALMKQSQAEVPIALLFELFGMMPFTETKGWFDRSRNQVLDTKHATPHLSNIGIIEPLAFGPHTASQAYVVTPAMFAPGFMLGVSTYQQVMTLVVHAYASDVDKRDMQDFLDKIVEDLLPSTT</sequence>
<evidence type="ECO:0000259" key="2">
    <source>
        <dbReference type="Pfam" id="PF00668"/>
    </source>
</evidence>
<gene>
    <name evidence="3" type="ORF">GTO91_07595</name>
</gene>
<protein>
    <recommendedName>
        <fullName evidence="2">Condensation domain-containing protein</fullName>
    </recommendedName>
</protein>
<accession>A0A845L757</accession>